<dbReference type="PANTHER" id="PTHR22960">
    <property type="entry name" value="MOLYBDOPTERIN COFACTOR SYNTHESIS PROTEIN A"/>
    <property type="match status" value="1"/>
</dbReference>
<proteinExistence type="predicted"/>
<evidence type="ECO:0000256" key="6">
    <source>
        <dbReference type="ARBA" id="ARBA00023014"/>
    </source>
</evidence>
<evidence type="ECO:0000256" key="2">
    <source>
        <dbReference type="ARBA" id="ARBA00022485"/>
    </source>
</evidence>
<dbReference type="InterPro" id="IPR013785">
    <property type="entry name" value="Aldolase_TIM"/>
</dbReference>
<dbReference type="GO" id="GO:0046872">
    <property type="term" value="F:metal ion binding"/>
    <property type="evidence" value="ECO:0007669"/>
    <property type="project" value="UniProtKB-KW"/>
</dbReference>
<keyword evidence="7" id="KW-0501">Molybdenum cofactor biosynthesis</keyword>
<dbReference type="SFLD" id="SFLDS00029">
    <property type="entry name" value="Radical_SAM"/>
    <property type="match status" value="1"/>
</dbReference>
<feature type="domain" description="Radical SAM core" evidence="8">
    <location>
        <begin position="6"/>
        <end position="228"/>
    </location>
</feature>
<dbReference type="AlphaFoldDB" id="A0A0F8XVD0"/>
<keyword evidence="4" id="KW-0479">Metal-binding</keyword>
<gene>
    <name evidence="9" type="ORF">LCGC14_2976200</name>
</gene>
<feature type="non-terminal residue" evidence="9">
    <location>
        <position position="245"/>
    </location>
</feature>
<dbReference type="EMBL" id="LAZR01060654">
    <property type="protein sequence ID" value="KKK65235.1"/>
    <property type="molecule type" value="Genomic_DNA"/>
</dbReference>
<dbReference type="Gene3D" id="3.20.20.70">
    <property type="entry name" value="Aldolase class I"/>
    <property type="match status" value="1"/>
</dbReference>
<evidence type="ECO:0000256" key="4">
    <source>
        <dbReference type="ARBA" id="ARBA00022723"/>
    </source>
</evidence>
<evidence type="ECO:0000256" key="1">
    <source>
        <dbReference type="ARBA" id="ARBA00001966"/>
    </source>
</evidence>
<evidence type="ECO:0000313" key="9">
    <source>
        <dbReference type="EMBL" id="KKK65235.1"/>
    </source>
</evidence>
<dbReference type="SFLD" id="SFLDG01386">
    <property type="entry name" value="main_SPASM_domain-containing"/>
    <property type="match status" value="1"/>
</dbReference>
<dbReference type="GO" id="GO:0006777">
    <property type="term" value="P:Mo-molybdopterin cofactor biosynthetic process"/>
    <property type="evidence" value="ECO:0007669"/>
    <property type="project" value="UniProtKB-KW"/>
</dbReference>
<dbReference type="PANTHER" id="PTHR22960:SF0">
    <property type="entry name" value="MOLYBDENUM COFACTOR BIOSYNTHESIS PROTEIN 1"/>
    <property type="match status" value="1"/>
</dbReference>
<dbReference type="GO" id="GO:0061798">
    <property type="term" value="F:GTP 3',8'-cyclase activity"/>
    <property type="evidence" value="ECO:0007669"/>
    <property type="project" value="TreeGrafter"/>
</dbReference>
<dbReference type="InterPro" id="IPR058240">
    <property type="entry name" value="rSAM_sf"/>
</dbReference>
<dbReference type="GO" id="GO:0051539">
    <property type="term" value="F:4 iron, 4 sulfur cluster binding"/>
    <property type="evidence" value="ECO:0007669"/>
    <property type="project" value="UniProtKB-KW"/>
</dbReference>
<protein>
    <recommendedName>
        <fullName evidence="8">Radical SAM core domain-containing protein</fullName>
    </recommendedName>
</protein>
<dbReference type="InterPro" id="IPR006638">
    <property type="entry name" value="Elp3/MiaA/NifB-like_rSAM"/>
</dbReference>
<dbReference type="SFLD" id="SFLDG01067">
    <property type="entry name" value="SPASM/twitch_domain_containing"/>
    <property type="match status" value="1"/>
</dbReference>
<evidence type="ECO:0000259" key="8">
    <source>
        <dbReference type="PROSITE" id="PS51918"/>
    </source>
</evidence>
<dbReference type="PROSITE" id="PS01305">
    <property type="entry name" value="MOAA_NIFB_PQQE"/>
    <property type="match status" value="1"/>
</dbReference>
<evidence type="ECO:0000256" key="5">
    <source>
        <dbReference type="ARBA" id="ARBA00023004"/>
    </source>
</evidence>
<dbReference type="Pfam" id="PF04055">
    <property type="entry name" value="Radical_SAM"/>
    <property type="match status" value="1"/>
</dbReference>
<dbReference type="InterPro" id="IPR007197">
    <property type="entry name" value="rSAM"/>
</dbReference>
<evidence type="ECO:0000256" key="3">
    <source>
        <dbReference type="ARBA" id="ARBA00022691"/>
    </source>
</evidence>
<comment type="cofactor">
    <cofactor evidence="1">
        <name>[4Fe-4S] cluster</name>
        <dbReference type="ChEBI" id="CHEBI:49883"/>
    </cofactor>
</comment>
<keyword evidence="6" id="KW-0411">Iron-sulfur</keyword>
<reference evidence="9" key="1">
    <citation type="journal article" date="2015" name="Nature">
        <title>Complex archaea that bridge the gap between prokaryotes and eukaryotes.</title>
        <authorList>
            <person name="Spang A."/>
            <person name="Saw J.H."/>
            <person name="Jorgensen S.L."/>
            <person name="Zaremba-Niedzwiedzka K."/>
            <person name="Martijn J."/>
            <person name="Lind A.E."/>
            <person name="van Eijk R."/>
            <person name="Schleper C."/>
            <person name="Guy L."/>
            <person name="Ettema T.J."/>
        </authorList>
    </citation>
    <scope>NUCLEOTIDE SEQUENCE</scope>
</reference>
<dbReference type="SMART" id="SM00729">
    <property type="entry name" value="Elp3"/>
    <property type="match status" value="1"/>
</dbReference>
<accession>A0A0F8XVD0</accession>
<comment type="caution">
    <text evidence="9">The sequence shown here is derived from an EMBL/GenBank/DDBJ whole genome shotgun (WGS) entry which is preliminary data.</text>
</comment>
<organism evidence="9">
    <name type="scientific">marine sediment metagenome</name>
    <dbReference type="NCBI Taxonomy" id="412755"/>
    <lineage>
        <taxon>unclassified sequences</taxon>
        <taxon>metagenomes</taxon>
        <taxon>ecological metagenomes</taxon>
    </lineage>
</organism>
<evidence type="ECO:0000256" key="7">
    <source>
        <dbReference type="ARBA" id="ARBA00023150"/>
    </source>
</evidence>
<keyword evidence="5" id="KW-0408">Iron</keyword>
<dbReference type="PROSITE" id="PS51918">
    <property type="entry name" value="RADICAL_SAM"/>
    <property type="match status" value="1"/>
</dbReference>
<keyword evidence="2" id="KW-0004">4Fe-4S</keyword>
<dbReference type="SUPFAM" id="SSF102114">
    <property type="entry name" value="Radical SAM enzymes"/>
    <property type="match status" value="1"/>
</dbReference>
<keyword evidence="3" id="KW-0949">S-adenosyl-L-methionine</keyword>
<dbReference type="CDD" id="cd01335">
    <property type="entry name" value="Radical_SAM"/>
    <property type="match status" value="1"/>
</dbReference>
<dbReference type="GO" id="GO:0061799">
    <property type="term" value="F:cyclic pyranopterin monophosphate synthase activity"/>
    <property type="evidence" value="ECO:0007669"/>
    <property type="project" value="TreeGrafter"/>
</dbReference>
<dbReference type="InterPro" id="IPR000385">
    <property type="entry name" value="MoaA_NifB_PqqE_Fe-S-bd_CS"/>
</dbReference>
<dbReference type="InterPro" id="IPR050105">
    <property type="entry name" value="MoCo_biosynth_MoaA/MoaC"/>
</dbReference>
<sequence>MKLIDTYNRQIDYLRISITDHCNFRCFYCTPFSGRNHLSKSKILSYEELLKASEAAVSAGITKIRITGGEPLVRKGVVEFCRMLSDLKGLRSLTLTTNGLLLKEMASPLFEAGIRRINVSLDTLKPERFQKITGYNLLSNVLAGIKEAEEVGMHPIKINMVVMRGINDDEIEDMVNITFKKSYHVRFIELMPTEGWDFEHHKSLFIPLEEVMKRIGKIGETQIEPATNSNGPARIYALPGAKGKL</sequence>
<name>A0A0F8XVD0_9ZZZZ</name>